<evidence type="ECO:0000313" key="4">
    <source>
        <dbReference type="EMBL" id="CAA9363949.1"/>
    </source>
</evidence>
<evidence type="ECO:0000259" key="3">
    <source>
        <dbReference type="Pfam" id="PF13193"/>
    </source>
</evidence>
<feature type="domain" description="AMP-binding enzyme C-terminal" evidence="3">
    <location>
        <begin position="412"/>
        <end position="486"/>
    </location>
</feature>
<sequence length="498" mass="54221">MALSGAPPIVARAEAAAGRTCIVADEGTFSYAELLEASGRVAAALLDGRADLEGARVAFLAPPGWDYVAVQWGVWRAGGVAVPLAVSHPEAELEYVVRDADAEIVVAHPDLAAALRGVAERNGRRFLLAGEALAAEPAPLPGVDEERPALIIYTSGTTGRPKGVVSTHANLRAQVTTLVDAWGWTAEDRTLLVLPLHHVHGIVNVLCCALWSGAVCEILPRFDADETWRAIESGRLTLFMAVPTVYRRLIAAYDEADDERRARMVAGCRRMRLMVSGSAALPVQMLERWREISGHTLLERYGMTEIGMALSNPLEGERRPGSVGLPLPGVETRVVDDEGRPVPPGTPGDLEIRGPSVFHQYWRRPEATAESFRDGWFRTGDVAVVEDGYYRLLGRRSVDIIKTGGFKVSALEIEEVLREHPAIGECAVVGIDDEEWGERVCLAVEATGDLPPLPELQAWARQRLAPYKLPRDLRLVDSLPRNAMGKVVKPEVAKLFAR</sequence>
<dbReference type="Pfam" id="PF13193">
    <property type="entry name" value="AMP-binding_C"/>
    <property type="match status" value="1"/>
</dbReference>
<dbReference type="Gene3D" id="3.40.50.12780">
    <property type="entry name" value="N-terminal domain of ligase-like"/>
    <property type="match status" value="1"/>
</dbReference>
<dbReference type="InterPro" id="IPR020845">
    <property type="entry name" value="AMP-binding_CS"/>
</dbReference>
<dbReference type="InterPro" id="IPR000873">
    <property type="entry name" value="AMP-dep_synth/lig_dom"/>
</dbReference>
<dbReference type="Pfam" id="PF00501">
    <property type="entry name" value="AMP-binding"/>
    <property type="match status" value="1"/>
</dbReference>
<dbReference type="PANTHER" id="PTHR43201">
    <property type="entry name" value="ACYL-COA SYNTHETASE"/>
    <property type="match status" value="1"/>
</dbReference>
<accession>A0A6J4MMW5</accession>
<keyword evidence="4" id="KW-0436">Ligase</keyword>
<dbReference type="GO" id="GO:0031956">
    <property type="term" value="F:medium-chain fatty acid-CoA ligase activity"/>
    <property type="evidence" value="ECO:0007669"/>
    <property type="project" value="TreeGrafter"/>
</dbReference>
<dbReference type="EMBL" id="CADCTW010000215">
    <property type="protein sequence ID" value="CAA9363949.1"/>
    <property type="molecule type" value="Genomic_DNA"/>
</dbReference>
<reference evidence="4" key="1">
    <citation type="submission" date="2020-02" db="EMBL/GenBank/DDBJ databases">
        <authorList>
            <person name="Meier V. D."/>
        </authorList>
    </citation>
    <scope>NUCLEOTIDE SEQUENCE</scope>
    <source>
        <strain evidence="4">AVDCRST_MAG68</strain>
    </source>
</reference>
<protein>
    <submittedName>
        <fullName evidence="4">Long-chain-fatty-acid--CoA ligase</fullName>
        <ecNumber evidence="4">6.2.1.3</ecNumber>
    </submittedName>
</protein>
<feature type="domain" description="AMP-dependent synthetase/ligase" evidence="2">
    <location>
        <begin position="12"/>
        <end position="362"/>
    </location>
</feature>
<name>A0A6J4MMW5_9BACT</name>
<gene>
    <name evidence="4" type="ORF">AVDCRST_MAG68-4707</name>
</gene>
<dbReference type="PANTHER" id="PTHR43201:SF8">
    <property type="entry name" value="ACYL-COA SYNTHETASE FAMILY MEMBER 3"/>
    <property type="match status" value="1"/>
</dbReference>
<dbReference type="InterPro" id="IPR042099">
    <property type="entry name" value="ANL_N_sf"/>
</dbReference>
<evidence type="ECO:0000259" key="2">
    <source>
        <dbReference type="Pfam" id="PF00501"/>
    </source>
</evidence>
<dbReference type="GO" id="GO:0004467">
    <property type="term" value="F:long-chain fatty acid-CoA ligase activity"/>
    <property type="evidence" value="ECO:0007669"/>
    <property type="project" value="UniProtKB-EC"/>
</dbReference>
<dbReference type="AlphaFoldDB" id="A0A6J4MMW5"/>
<dbReference type="EC" id="6.2.1.3" evidence="4"/>
<dbReference type="InterPro" id="IPR045851">
    <property type="entry name" value="AMP-bd_C_sf"/>
</dbReference>
<proteinExistence type="inferred from homology"/>
<dbReference type="Gene3D" id="3.30.300.30">
    <property type="match status" value="1"/>
</dbReference>
<comment type="similarity">
    <text evidence="1">Belongs to the ATP-dependent AMP-binding enzyme family.</text>
</comment>
<dbReference type="CDD" id="cd05941">
    <property type="entry name" value="MCS"/>
    <property type="match status" value="1"/>
</dbReference>
<dbReference type="PROSITE" id="PS00455">
    <property type="entry name" value="AMP_BINDING"/>
    <property type="match status" value="1"/>
</dbReference>
<evidence type="ECO:0000256" key="1">
    <source>
        <dbReference type="ARBA" id="ARBA00006432"/>
    </source>
</evidence>
<dbReference type="InterPro" id="IPR025110">
    <property type="entry name" value="AMP-bd_C"/>
</dbReference>
<dbReference type="SUPFAM" id="SSF56801">
    <property type="entry name" value="Acetyl-CoA synthetase-like"/>
    <property type="match status" value="1"/>
</dbReference>
<organism evidence="4">
    <name type="scientific">uncultured Gemmatimonadota bacterium</name>
    <dbReference type="NCBI Taxonomy" id="203437"/>
    <lineage>
        <taxon>Bacteria</taxon>
        <taxon>Pseudomonadati</taxon>
        <taxon>Gemmatimonadota</taxon>
        <taxon>environmental samples</taxon>
    </lineage>
</organism>